<dbReference type="EMBL" id="CM047946">
    <property type="protein sequence ID" value="KAI9897491.1"/>
    <property type="molecule type" value="Genomic_DNA"/>
</dbReference>
<name>A0ACC0UTR0_9HYPO</name>
<evidence type="ECO:0000313" key="1">
    <source>
        <dbReference type="EMBL" id="KAI9897491.1"/>
    </source>
</evidence>
<accession>A0ACC0UTR0</accession>
<gene>
    <name evidence="1" type="ORF">N3K66_007347</name>
</gene>
<reference evidence="1" key="1">
    <citation type="submission" date="2022-10" db="EMBL/GenBank/DDBJ databases">
        <title>Complete Genome of Trichothecium roseum strain YXFP-22015, a Plant Pathogen Isolated from Citrus.</title>
        <authorList>
            <person name="Wang Y."/>
            <person name="Zhu L."/>
        </authorList>
    </citation>
    <scope>NUCLEOTIDE SEQUENCE</scope>
    <source>
        <strain evidence="1">YXFP-22015</strain>
    </source>
</reference>
<protein>
    <submittedName>
        <fullName evidence="1">Uncharacterized protein</fullName>
    </submittedName>
</protein>
<keyword evidence="2" id="KW-1185">Reference proteome</keyword>
<dbReference type="Proteomes" id="UP001163324">
    <property type="component" value="Chromosome 7"/>
</dbReference>
<comment type="caution">
    <text evidence="1">The sequence shown here is derived from an EMBL/GenBank/DDBJ whole genome shotgun (WGS) entry which is preliminary data.</text>
</comment>
<organism evidence="1 2">
    <name type="scientific">Trichothecium roseum</name>
    <dbReference type="NCBI Taxonomy" id="47278"/>
    <lineage>
        <taxon>Eukaryota</taxon>
        <taxon>Fungi</taxon>
        <taxon>Dikarya</taxon>
        <taxon>Ascomycota</taxon>
        <taxon>Pezizomycotina</taxon>
        <taxon>Sordariomycetes</taxon>
        <taxon>Hypocreomycetidae</taxon>
        <taxon>Hypocreales</taxon>
        <taxon>Hypocreales incertae sedis</taxon>
        <taxon>Trichothecium</taxon>
    </lineage>
</organism>
<sequence>MSFGFGTGGGSGDGAKTGPELPTIQTEELGFLSVSGNSKLRLTTPWSTRPDPSASLLSIASRKGLVAAAGPDQITISTTESCRKGLEAPKDGESDIRGFEPQLKLPMPMRVSQLAFTADENYLILSAESGGGLAVYEVSSLLSGSTNSAFEIPTNGESLRCLSPNPTAEKAELCAIVTTNGNLHIADLKAKGISKVLKDQVSSVSWSAKGKQLCAGTANGIIHQMTPEGDPKAEISKPSDVGDAHVESLTWLENNLWLAIYTTTSSPPSSAYHIITRDRPGSFTFQKITDPVEPFAPESAPHHSVLRVRNFPPDLQDLLIVASTASTDIGLLSRSSKALATDQPADSITGVFTTTELLDDTKRPTLPMTDDMDDSTPVGIALDLSSKDKVYKPIPADEELEESHSPLPGLWVLTHEGILCPWWLIYQDSIKQKTTYPGLAVLDSSAPTPAGSLSTTAAPSAFSPSTGSAFGSASSAPAFGSASQLGQKTSPWGSSNTPANPQTGGPTFGSSTFGAAPATSSPQFGKPSALAFGQSSMPARQSPWSGGGSGGPVFGQSGLSNLGSNTNSGGGAFGASTSSNQTPGLGSGGGFAGFANKSGFASLGGDNSGGSIFGSGGNSQSKPVPFGSTSTDTAFPPPKDKPSGSVFGSQEFKLQSSFKPDPSAKDDNEKPSGSLFGSGFGSALTDASKKAPSEAATAKDEDMDSVVSAEPSVEQTPQAKPAAKSIFESQKSPESTTPTTTPGPMKFNTTTPAQQTSIFGSQSSAKSSIFGNSTTPATQPPAGIGLFGNRSGSTTTPGQQPSTFGQPSSIFGTPKQSLSTFGAPSKGASNPFSNISEDPETPKAKSDETPLPPDTTSRMSYPIGDSSSSSASKAPSSIFGSTTTPSKPDDAPLPPDATPKPTEDAKPTAETPAPGPDFATTISKSKTPQAEDAASRSNPFKVKQEASDTALPTEFTSHSRESSFASTIPEDETDAEHGEEEEPLYEEEDEGDEEEGEEEEEDDRDSEGSGVDVAKDLSPETTGVSGPGMTPQSSFGGASSTTPATAVPGQGRQQTLFGELSRNGPTFARPSAASPRSPSPLRGAVPPRVTRPDTARSVSAPHQASNTVGPKQPPQQSQLRGNAISSNGVNNQAEDTLVAQRRKLKARQETEETQLLVDEEYEEIQKILASEVNGTLELDEFLAHTNVAPPAQDSIPSQVEAVYRDINSMIDSVGLNSRAVKAFVKGHSENASEEGRNKDDLEIPEDWVLCEAETIGQVLDHEVYPELENGRVTNLQAQLACLEEMEKDTHRLWVKQRDLKQIMMAQTDPDQAAGARSMPLSTEQATQQNELRREFTKFTKLMAETEEALIMLKTKIASASSVAGRSNPNVPTVEAVMRTITKMTTMVEKRSGDVDVLENQLRKLRLQGSTDRDGSPVTPQARRSVMFPPDSTPSRNPRASLMSSVTPLGVSTRNSLPPRTPPRKKLSGFSTEEKTELMEKKARRQSALRKLKEGVEKKGVHIWTMEDVE</sequence>
<evidence type="ECO:0000313" key="2">
    <source>
        <dbReference type="Proteomes" id="UP001163324"/>
    </source>
</evidence>
<proteinExistence type="predicted"/>